<dbReference type="AlphaFoldDB" id="A0AAE0MLT2"/>
<reference evidence="3" key="1">
    <citation type="journal article" date="2023" name="Mol. Phylogenet. Evol.">
        <title>Genome-scale phylogeny and comparative genomics of the fungal order Sordariales.</title>
        <authorList>
            <person name="Hensen N."/>
            <person name="Bonometti L."/>
            <person name="Westerberg I."/>
            <person name="Brannstrom I.O."/>
            <person name="Guillou S."/>
            <person name="Cros-Aarteil S."/>
            <person name="Calhoun S."/>
            <person name="Haridas S."/>
            <person name="Kuo A."/>
            <person name="Mondo S."/>
            <person name="Pangilinan J."/>
            <person name="Riley R."/>
            <person name="LaButti K."/>
            <person name="Andreopoulos B."/>
            <person name="Lipzen A."/>
            <person name="Chen C."/>
            <person name="Yan M."/>
            <person name="Daum C."/>
            <person name="Ng V."/>
            <person name="Clum A."/>
            <person name="Steindorff A."/>
            <person name="Ohm R.A."/>
            <person name="Martin F."/>
            <person name="Silar P."/>
            <person name="Natvig D.O."/>
            <person name="Lalanne C."/>
            <person name="Gautier V."/>
            <person name="Ament-Velasquez S.L."/>
            <person name="Kruys A."/>
            <person name="Hutchinson M.I."/>
            <person name="Powell A.J."/>
            <person name="Barry K."/>
            <person name="Miller A.N."/>
            <person name="Grigoriev I.V."/>
            <person name="Debuchy R."/>
            <person name="Gladieux P."/>
            <person name="Hiltunen Thoren M."/>
            <person name="Johannesson H."/>
        </authorList>
    </citation>
    <scope>NUCLEOTIDE SEQUENCE</scope>
    <source>
        <strain evidence="3">SMH4131-1</strain>
    </source>
</reference>
<reference evidence="3" key="2">
    <citation type="submission" date="2023-06" db="EMBL/GenBank/DDBJ databases">
        <authorList>
            <consortium name="Lawrence Berkeley National Laboratory"/>
            <person name="Haridas S."/>
            <person name="Hensen N."/>
            <person name="Bonometti L."/>
            <person name="Westerberg I."/>
            <person name="Brannstrom I.O."/>
            <person name="Guillou S."/>
            <person name="Cros-Aarteil S."/>
            <person name="Calhoun S."/>
            <person name="Kuo A."/>
            <person name="Mondo S."/>
            <person name="Pangilinan J."/>
            <person name="Riley R."/>
            <person name="Labutti K."/>
            <person name="Andreopoulos B."/>
            <person name="Lipzen A."/>
            <person name="Chen C."/>
            <person name="Yanf M."/>
            <person name="Daum C."/>
            <person name="Ng V."/>
            <person name="Clum A."/>
            <person name="Steindorff A."/>
            <person name="Ohm R."/>
            <person name="Martin F."/>
            <person name="Silar P."/>
            <person name="Natvig D."/>
            <person name="Lalanne C."/>
            <person name="Gautier V."/>
            <person name="Ament-Velasquez S.L."/>
            <person name="Kruys A."/>
            <person name="Hutchinson M.I."/>
            <person name="Powell A.J."/>
            <person name="Barry K."/>
            <person name="Miller A.N."/>
            <person name="Grigoriev I.V."/>
            <person name="Debuchy R."/>
            <person name="Gladieux P."/>
            <person name="Thoren M.H."/>
            <person name="Johannesson H."/>
        </authorList>
    </citation>
    <scope>NUCLEOTIDE SEQUENCE</scope>
    <source>
        <strain evidence="3">SMH4131-1</strain>
    </source>
</reference>
<evidence type="ECO:0000313" key="3">
    <source>
        <dbReference type="EMBL" id="KAK3337306.1"/>
    </source>
</evidence>
<sequence>MASSPNDQPKPAAEASPDVPTPLARYHYWLLVFGQGRPPSWENFQRMAGARARKSRALEAQARVLEAQEKAKKAQRKAEKAKTKADDLQRKAELATQAAANTEALSNLRHTGLTNIVADLVVGQRSPKQLLSKAGKKMMDEGQQSIGGRGDGSDAANLSSGSGSSIRSSISSNNSSKNDGGNGDVEEKGEEGGDRNDTSSHQQTSVGHYRQPTVEDKGSEEGS</sequence>
<evidence type="ECO:0000313" key="4">
    <source>
        <dbReference type="Proteomes" id="UP001286456"/>
    </source>
</evidence>
<feature type="compositionally biased region" description="Low complexity" evidence="2">
    <location>
        <begin position="153"/>
        <end position="179"/>
    </location>
</feature>
<protein>
    <submittedName>
        <fullName evidence="3">Uncharacterized protein</fullName>
    </submittedName>
</protein>
<proteinExistence type="predicted"/>
<organism evidence="3 4">
    <name type="scientific">Cercophora scortea</name>
    <dbReference type="NCBI Taxonomy" id="314031"/>
    <lineage>
        <taxon>Eukaryota</taxon>
        <taxon>Fungi</taxon>
        <taxon>Dikarya</taxon>
        <taxon>Ascomycota</taxon>
        <taxon>Pezizomycotina</taxon>
        <taxon>Sordariomycetes</taxon>
        <taxon>Sordariomycetidae</taxon>
        <taxon>Sordariales</taxon>
        <taxon>Lasiosphaeriaceae</taxon>
        <taxon>Cercophora</taxon>
    </lineage>
</organism>
<keyword evidence="4" id="KW-1185">Reference proteome</keyword>
<comment type="caution">
    <text evidence="3">The sequence shown here is derived from an EMBL/GenBank/DDBJ whole genome shotgun (WGS) entry which is preliminary data.</text>
</comment>
<feature type="region of interest" description="Disordered" evidence="2">
    <location>
        <begin position="1"/>
        <end position="20"/>
    </location>
</feature>
<keyword evidence="1" id="KW-0175">Coiled coil</keyword>
<evidence type="ECO:0000256" key="2">
    <source>
        <dbReference type="SAM" id="MobiDB-lite"/>
    </source>
</evidence>
<dbReference type="EMBL" id="JAUEPO010000001">
    <property type="protein sequence ID" value="KAK3337306.1"/>
    <property type="molecule type" value="Genomic_DNA"/>
</dbReference>
<accession>A0AAE0MLT2</accession>
<gene>
    <name evidence="3" type="ORF">B0T19DRAFT_68169</name>
</gene>
<evidence type="ECO:0000256" key="1">
    <source>
        <dbReference type="SAM" id="Coils"/>
    </source>
</evidence>
<dbReference type="Proteomes" id="UP001286456">
    <property type="component" value="Unassembled WGS sequence"/>
</dbReference>
<feature type="region of interest" description="Disordered" evidence="2">
    <location>
        <begin position="131"/>
        <end position="223"/>
    </location>
</feature>
<name>A0AAE0MLT2_9PEZI</name>
<feature type="compositionally biased region" description="Basic and acidic residues" evidence="2">
    <location>
        <begin position="213"/>
        <end position="223"/>
    </location>
</feature>
<feature type="coiled-coil region" evidence="1">
    <location>
        <begin position="55"/>
        <end position="105"/>
    </location>
</feature>